<reference evidence="3" key="2">
    <citation type="submission" date="2023-05" db="EMBL/GenBank/DDBJ databases">
        <authorList>
            <person name="Schelkunov M.I."/>
        </authorList>
    </citation>
    <scope>NUCLEOTIDE SEQUENCE</scope>
    <source>
        <strain evidence="3">Hsosn_3</strain>
        <tissue evidence="3">Leaf</tissue>
    </source>
</reference>
<dbReference type="EMBL" id="JAUIZM010000005">
    <property type="protein sequence ID" value="KAK1385055.1"/>
    <property type="molecule type" value="Genomic_DNA"/>
</dbReference>
<name>A0AAD8IFZ5_9APIA</name>
<evidence type="ECO:0000259" key="2">
    <source>
        <dbReference type="Pfam" id="PF04043"/>
    </source>
</evidence>
<comment type="caution">
    <text evidence="3">The sequence shown here is derived from an EMBL/GenBank/DDBJ whole genome shotgun (WGS) entry which is preliminary data.</text>
</comment>
<evidence type="ECO:0000256" key="1">
    <source>
        <dbReference type="SAM" id="SignalP"/>
    </source>
</evidence>
<dbReference type="Pfam" id="PF04043">
    <property type="entry name" value="PMEI"/>
    <property type="match status" value="1"/>
</dbReference>
<dbReference type="InterPro" id="IPR035513">
    <property type="entry name" value="Invertase/methylesterase_inhib"/>
</dbReference>
<dbReference type="InterPro" id="IPR006501">
    <property type="entry name" value="Pectinesterase_inhib_dom"/>
</dbReference>
<keyword evidence="1" id="KW-0732">Signal</keyword>
<evidence type="ECO:0000313" key="3">
    <source>
        <dbReference type="EMBL" id="KAK1385055.1"/>
    </source>
</evidence>
<protein>
    <submittedName>
        <fullName evidence="3">PMEI domain-containing protein</fullName>
    </submittedName>
</protein>
<dbReference type="Gene3D" id="1.20.140.40">
    <property type="entry name" value="Invertase/pectin methylesterase inhibitor family protein"/>
    <property type="match status" value="1"/>
</dbReference>
<reference evidence="3" key="1">
    <citation type="submission" date="2023-02" db="EMBL/GenBank/DDBJ databases">
        <title>Genome of toxic invasive species Heracleum sosnowskyi carries increased number of genes despite the absence of recent whole-genome duplications.</title>
        <authorList>
            <person name="Schelkunov M."/>
            <person name="Shtratnikova V."/>
            <person name="Makarenko M."/>
            <person name="Klepikova A."/>
            <person name="Omelchenko D."/>
            <person name="Novikova G."/>
            <person name="Obukhova E."/>
            <person name="Bogdanov V."/>
            <person name="Penin A."/>
            <person name="Logacheva M."/>
        </authorList>
    </citation>
    <scope>NUCLEOTIDE SEQUENCE</scope>
    <source>
        <strain evidence="3">Hsosn_3</strain>
        <tissue evidence="3">Leaf</tissue>
    </source>
</reference>
<feature type="chain" id="PRO_5041975819" evidence="1">
    <location>
        <begin position="27"/>
        <end position="161"/>
    </location>
</feature>
<accession>A0AAD8IFZ5</accession>
<dbReference type="Proteomes" id="UP001237642">
    <property type="component" value="Unassembled WGS sequence"/>
</dbReference>
<gene>
    <name evidence="3" type="ORF">POM88_022790</name>
</gene>
<organism evidence="3 4">
    <name type="scientific">Heracleum sosnowskyi</name>
    <dbReference type="NCBI Taxonomy" id="360622"/>
    <lineage>
        <taxon>Eukaryota</taxon>
        <taxon>Viridiplantae</taxon>
        <taxon>Streptophyta</taxon>
        <taxon>Embryophyta</taxon>
        <taxon>Tracheophyta</taxon>
        <taxon>Spermatophyta</taxon>
        <taxon>Magnoliopsida</taxon>
        <taxon>eudicotyledons</taxon>
        <taxon>Gunneridae</taxon>
        <taxon>Pentapetalae</taxon>
        <taxon>asterids</taxon>
        <taxon>campanulids</taxon>
        <taxon>Apiales</taxon>
        <taxon>Apiaceae</taxon>
        <taxon>Apioideae</taxon>
        <taxon>apioid superclade</taxon>
        <taxon>Tordylieae</taxon>
        <taxon>Tordyliinae</taxon>
        <taxon>Heracleum</taxon>
    </lineage>
</organism>
<dbReference type="SUPFAM" id="SSF101148">
    <property type="entry name" value="Plant invertase/pectin methylesterase inhibitor"/>
    <property type="match status" value="1"/>
</dbReference>
<evidence type="ECO:0000313" key="4">
    <source>
        <dbReference type="Proteomes" id="UP001237642"/>
    </source>
</evidence>
<feature type="signal peptide" evidence="1">
    <location>
        <begin position="1"/>
        <end position="26"/>
    </location>
</feature>
<dbReference type="GO" id="GO:0004857">
    <property type="term" value="F:enzyme inhibitor activity"/>
    <property type="evidence" value="ECO:0007669"/>
    <property type="project" value="InterPro"/>
</dbReference>
<keyword evidence="4" id="KW-1185">Reference proteome</keyword>
<sequence>MASNINQVVLIVSMASLLALFPQAKSTAISKAPAPVDVKAQMNRFIKSTMAIGMQKTREYLQGIEMQVNDPATSETTLGCLKACKDVYEAALDDMKKTIEDVESENYYKVNMDISSISTNIDTCSTYYRETTGEDLEVKKFSDWVMEITNDCLDRLETITS</sequence>
<dbReference type="NCBIfam" id="TIGR01614">
    <property type="entry name" value="PME_inhib"/>
    <property type="match status" value="1"/>
</dbReference>
<proteinExistence type="predicted"/>
<dbReference type="AlphaFoldDB" id="A0AAD8IFZ5"/>
<feature type="domain" description="Pectinesterase inhibitor" evidence="2">
    <location>
        <begin position="37"/>
        <end position="153"/>
    </location>
</feature>